<dbReference type="AlphaFoldDB" id="A0A1I5USW7"/>
<proteinExistence type="predicted"/>
<feature type="transmembrane region" description="Helical" evidence="1">
    <location>
        <begin position="195"/>
        <end position="215"/>
    </location>
</feature>
<dbReference type="GO" id="GO:0080120">
    <property type="term" value="P:CAAX-box protein maturation"/>
    <property type="evidence" value="ECO:0007669"/>
    <property type="project" value="UniProtKB-ARBA"/>
</dbReference>
<feature type="domain" description="CAAX prenyl protease 2/Lysostaphin resistance protein A-like" evidence="2">
    <location>
        <begin position="113"/>
        <end position="207"/>
    </location>
</feature>
<feature type="transmembrane region" description="Helical" evidence="1">
    <location>
        <begin position="171"/>
        <end position="188"/>
    </location>
</feature>
<gene>
    <name evidence="3" type="ORF">SAMN05444277_10426</name>
</gene>
<keyword evidence="1" id="KW-1133">Transmembrane helix</keyword>
<keyword evidence="1" id="KW-0812">Transmembrane</keyword>
<keyword evidence="3" id="KW-0378">Hydrolase</keyword>
<dbReference type="RefSeq" id="WP_090657156.1">
    <property type="nucleotide sequence ID" value="NZ_FOXQ01000004.1"/>
</dbReference>
<dbReference type="GO" id="GO:0004175">
    <property type="term" value="F:endopeptidase activity"/>
    <property type="evidence" value="ECO:0007669"/>
    <property type="project" value="UniProtKB-ARBA"/>
</dbReference>
<dbReference type="EMBL" id="FOXQ01000004">
    <property type="protein sequence ID" value="SFP98365.1"/>
    <property type="molecule type" value="Genomic_DNA"/>
</dbReference>
<evidence type="ECO:0000313" key="3">
    <source>
        <dbReference type="EMBL" id="SFP98365.1"/>
    </source>
</evidence>
<feature type="transmembrane region" description="Helical" evidence="1">
    <location>
        <begin position="109"/>
        <end position="127"/>
    </location>
</feature>
<dbReference type="Pfam" id="PF02517">
    <property type="entry name" value="Rce1-like"/>
    <property type="match status" value="1"/>
</dbReference>
<sequence>MDKVNYLKTVTSILVIALLILFPHFAHLPFASYVVVCFLIIIIYLKTQYKTLGYIGLKRKGLSVHTFIVGVLSAILWMAFVKFIYLPFINHFFQDYIKAYTDYDFVKNNLSGLLIATIVAWIAGGFYEEIAFRGFIQNIIQTWFSKYNFSFWHAGLFTSILFGVYHWQQGIFGIIGATLGGLYWLYLFKKYNKNLWYPIISHAVYDTIALTMIYFDVLNN</sequence>
<dbReference type="STRING" id="1465490.SAMN05444277_10426"/>
<feature type="transmembrane region" description="Helical" evidence="1">
    <location>
        <begin position="66"/>
        <end position="89"/>
    </location>
</feature>
<feature type="transmembrane region" description="Helical" evidence="1">
    <location>
        <begin position="12"/>
        <end position="45"/>
    </location>
</feature>
<evidence type="ECO:0000313" key="4">
    <source>
        <dbReference type="Proteomes" id="UP000199031"/>
    </source>
</evidence>
<dbReference type="OrthoDB" id="9779573at2"/>
<evidence type="ECO:0000256" key="1">
    <source>
        <dbReference type="SAM" id="Phobius"/>
    </source>
</evidence>
<feature type="transmembrane region" description="Helical" evidence="1">
    <location>
        <begin position="147"/>
        <end position="165"/>
    </location>
</feature>
<dbReference type="GO" id="GO:0006508">
    <property type="term" value="P:proteolysis"/>
    <property type="evidence" value="ECO:0007669"/>
    <property type="project" value="UniProtKB-KW"/>
</dbReference>
<reference evidence="3 4" key="1">
    <citation type="submission" date="2016-10" db="EMBL/GenBank/DDBJ databases">
        <authorList>
            <person name="de Groot N.N."/>
        </authorList>
    </citation>
    <scope>NUCLEOTIDE SEQUENCE [LARGE SCALE GENOMIC DNA]</scope>
    <source>
        <strain evidence="3 4">DSM 28286</strain>
    </source>
</reference>
<protein>
    <submittedName>
        <fullName evidence="3">CAAX protease self-immunity</fullName>
    </submittedName>
</protein>
<organism evidence="3 4">
    <name type="scientific">Parafilimonas terrae</name>
    <dbReference type="NCBI Taxonomy" id="1465490"/>
    <lineage>
        <taxon>Bacteria</taxon>
        <taxon>Pseudomonadati</taxon>
        <taxon>Bacteroidota</taxon>
        <taxon>Chitinophagia</taxon>
        <taxon>Chitinophagales</taxon>
        <taxon>Chitinophagaceae</taxon>
        <taxon>Parafilimonas</taxon>
    </lineage>
</organism>
<keyword evidence="3" id="KW-0645">Protease</keyword>
<keyword evidence="1" id="KW-0472">Membrane</keyword>
<dbReference type="InterPro" id="IPR003675">
    <property type="entry name" value="Rce1/LyrA-like_dom"/>
</dbReference>
<keyword evidence="4" id="KW-1185">Reference proteome</keyword>
<dbReference type="Proteomes" id="UP000199031">
    <property type="component" value="Unassembled WGS sequence"/>
</dbReference>
<accession>A0A1I5USW7</accession>
<name>A0A1I5USW7_9BACT</name>
<evidence type="ECO:0000259" key="2">
    <source>
        <dbReference type="Pfam" id="PF02517"/>
    </source>
</evidence>